<evidence type="ECO:0000313" key="2">
    <source>
        <dbReference type="Proteomes" id="UP001066276"/>
    </source>
</evidence>
<dbReference type="AlphaFoldDB" id="A0AAV7VFD6"/>
<evidence type="ECO:0000313" key="1">
    <source>
        <dbReference type="EMBL" id="KAJ1199151.1"/>
    </source>
</evidence>
<protein>
    <submittedName>
        <fullName evidence="1">Uncharacterized protein</fullName>
    </submittedName>
</protein>
<sequence>MESAQGTQQLSVYSLTADAQQTLLGDRVYRCTPGVETTTGVLSRGKLERKENPVMWYHGSLRRSLSLETGLSGKCHAEVHRALIVQLPRGDAKWLEFDACRNEQRNMSFKAGLR</sequence>
<name>A0AAV7VFD6_PLEWA</name>
<gene>
    <name evidence="1" type="ORF">NDU88_002989</name>
</gene>
<reference evidence="1" key="1">
    <citation type="journal article" date="2022" name="bioRxiv">
        <title>Sequencing and chromosome-scale assembly of the giantPleurodeles waltlgenome.</title>
        <authorList>
            <person name="Brown T."/>
            <person name="Elewa A."/>
            <person name="Iarovenko S."/>
            <person name="Subramanian E."/>
            <person name="Araus A.J."/>
            <person name="Petzold A."/>
            <person name="Susuki M."/>
            <person name="Suzuki K.-i.T."/>
            <person name="Hayashi T."/>
            <person name="Toyoda A."/>
            <person name="Oliveira C."/>
            <person name="Osipova E."/>
            <person name="Leigh N.D."/>
            <person name="Simon A."/>
            <person name="Yun M.H."/>
        </authorList>
    </citation>
    <scope>NUCLEOTIDE SEQUENCE</scope>
    <source>
        <strain evidence="1">20211129_DDA</strain>
        <tissue evidence="1">Liver</tissue>
    </source>
</reference>
<organism evidence="1 2">
    <name type="scientific">Pleurodeles waltl</name>
    <name type="common">Iberian ribbed newt</name>
    <dbReference type="NCBI Taxonomy" id="8319"/>
    <lineage>
        <taxon>Eukaryota</taxon>
        <taxon>Metazoa</taxon>
        <taxon>Chordata</taxon>
        <taxon>Craniata</taxon>
        <taxon>Vertebrata</taxon>
        <taxon>Euteleostomi</taxon>
        <taxon>Amphibia</taxon>
        <taxon>Batrachia</taxon>
        <taxon>Caudata</taxon>
        <taxon>Salamandroidea</taxon>
        <taxon>Salamandridae</taxon>
        <taxon>Pleurodelinae</taxon>
        <taxon>Pleurodeles</taxon>
    </lineage>
</organism>
<keyword evidence="2" id="KW-1185">Reference proteome</keyword>
<comment type="caution">
    <text evidence="1">The sequence shown here is derived from an EMBL/GenBank/DDBJ whole genome shotgun (WGS) entry which is preliminary data.</text>
</comment>
<dbReference type="EMBL" id="JANPWB010000003">
    <property type="protein sequence ID" value="KAJ1199151.1"/>
    <property type="molecule type" value="Genomic_DNA"/>
</dbReference>
<proteinExistence type="predicted"/>
<dbReference type="Proteomes" id="UP001066276">
    <property type="component" value="Chromosome 2_1"/>
</dbReference>
<accession>A0AAV7VFD6</accession>